<evidence type="ECO:0000256" key="1">
    <source>
        <dbReference type="ARBA" id="ARBA00004418"/>
    </source>
</evidence>
<feature type="signal peptide" evidence="9">
    <location>
        <begin position="1"/>
        <end position="19"/>
    </location>
</feature>
<keyword evidence="9" id="KW-0472">Membrane</keyword>
<keyword evidence="7" id="KW-0574">Periplasm</keyword>
<protein>
    <recommendedName>
        <fullName evidence="9">Cytochrome c-type biogenesis protein</fullName>
    </recommendedName>
</protein>
<dbReference type="FunFam" id="1.10.8.640:FF:000001">
    <property type="entry name" value="Cytochrome c-type biogenesis protein"/>
    <property type="match status" value="1"/>
</dbReference>
<keyword evidence="3 9" id="KW-0349">Heme</keyword>
<comment type="function">
    <text evidence="9">Possible subunit of a heme lyase.</text>
</comment>
<dbReference type="GO" id="GO:0046872">
    <property type="term" value="F:metal ion binding"/>
    <property type="evidence" value="ECO:0007669"/>
    <property type="project" value="UniProtKB-KW"/>
</dbReference>
<reference evidence="11 12" key="1">
    <citation type="journal article" date="2019" name="Vet. Microbiol.">
        <title>Development of multi locus sequence typing (MLST) of Rodentibacter pneumotropicus.</title>
        <authorList>
            <person name="Adhikary S."/>
            <person name="Bisgaard M."/>
            <person name="Boot R."/>
            <person name="Benga L."/>
            <person name="Nicklas W."/>
            <person name="Christensen H."/>
        </authorList>
    </citation>
    <scope>NUCLEOTIDE SEQUENCE [LARGE SCALE GENOMIC DNA]</scope>
    <source>
        <strain evidence="11 12">Ac84</strain>
    </source>
</reference>
<evidence type="ECO:0000256" key="2">
    <source>
        <dbReference type="ARBA" id="ARBA00010342"/>
    </source>
</evidence>
<gene>
    <name evidence="11" type="ORF">D3M78_04805</name>
</gene>
<evidence type="ECO:0000256" key="7">
    <source>
        <dbReference type="ARBA" id="ARBA00022764"/>
    </source>
</evidence>
<dbReference type="Pfam" id="PF03918">
    <property type="entry name" value="CcmH"/>
    <property type="match status" value="1"/>
</dbReference>
<feature type="chain" id="PRO_5020980925" description="Cytochrome c-type biogenesis protein" evidence="9">
    <location>
        <begin position="20"/>
        <end position="154"/>
    </location>
</feature>
<keyword evidence="9" id="KW-0812">Transmembrane</keyword>
<dbReference type="GO" id="GO:0005886">
    <property type="term" value="C:plasma membrane"/>
    <property type="evidence" value="ECO:0007669"/>
    <property type="project" value="TreeGrafter"/>
</dbReference>
<dbReference type="EMBL" id="QXNI01000025">
    <property type="protein sequence ID" value="THA09798.1"/>
    <property type="molecule type" value="Genomic_DNA"/>
</dbReference>
<name>A0A4S2Q053_9PAST</name>
<keyword evidence="9" id="KW-1133">Transmembrane helix</keyword>
<dbReference type="GO" id="GO:0017004">
    <property type="term" value="P:cytochrome complex assembly"/>
    <property type="evidence" value="ECO:0007669"/>
    <property type="project" value="UniProtKB-KW"/>
</dbReference>
<evidence type="ECO:0000313" key="12">
    <source>
        <dbReference type="Proteomes" id="UP000306758"/>
    </source>
</evidence>
<evidence type="ECO:0000256" key="6">
    <source>
        <dbReference type="ARBA" id="ARBA00022748"/>
    </source>
</evidence>
<dbReference type="RefSeq" id="WP_136123356.1">
    <property type="nucleotide sequence ID" value="NZ_QXNI01000025.1"/>
</dbReference>
<keyword evidence="4 9" id="KW-0479">Metal-binding</keyword>
<feature type="transmembrane region" description="Helical" evidence="9">
    <location>
        <begin position="103"/>
        <end position="121"/>
    </location>
</feature>
<dbReference type="GO" id="GO:0042597">
    <property type="term" value="C:periplasmic space"/>
    <property type="evidence" value="ECO:0007669"/>
    <property type="project" value="UniProtKB-SubCell"/>
</dbReference>
<comment type="similarity">
    <text evidence="2 9">Belongs to the CcmH/CycL/Ccl2/NrfF family.</text>
</comment>
<accession>A0A4S2Q053</accession>
<dbReference type="InterPro" id="IPR051263">
    <property type="entry name" value="C-type_cytochrome_biogenesis"/>
</dbReference>
<dbReference type="PANTHER" id="PTHR47870:SF1">
    <property type="entry name" value="CYTOCHROME C-TYPE BIOGENESIS PROTEIN CCMH"/>
    <property type="match status" value="1"/>
</dbReference>
<dbReference type="InterPro" id="IPR005616">
    <property type="entry name" value="CcmH/CycL/Ccl2/NrfF_N"/>
</dbReference>
<organism evidence="11 12">
    <name type="scientific">Rodentibacter pneumotropicus</name>
    <dbReference type="NCBI Taxonomy" id="758"/>
    <lineage>
        <taxon>Bacteria</taxon>
        <taxon>Pseudomonadati</taxon>
        <taxon>Pseudomonadota</taxon>
        <taxon>Gammaproteobacteria</taxon>
        <taxon>Pasteurellales</taxon>
        <taxon>Pasteurellaceae</taxon>
        <taxon>Rodentibacter</taxon>
    </lineage>
</organism>
<evidence type="ECO:0000256" key="8">
    <source>
        <dbReference type="ARBA" id="ARBA00023004"/>
    </source>
</evidence>
<dbReference type="Gene3D" id="1.10.8.640">
    <property type="entry name" value="Cytochrome C biogenesis protein"/>
    <property type="match status" value="1"/>
</dbReference>
<dbReference type="PANTHER" id="PTHR47870">
    <property type="entry name" value="CYTOCHROME C-TYPE BIOGENESIS PROTEIN CCMH"/>
    <property type="match status" value="1"/>
</dbReference>
<dbReference type="InterPro" id="IPR038297">
    <property type="entry name" value="CcmH/CycL/NrfF/Ccl2_sf"/>
</dbReference>
<keyword evidence="8 9" id="KW-0408">Iron</keyword>
<dbReference type="Proteomes" id="UP000306758">
    <property type="component" value="Unassembled WGS sequence"/>
</dbReference>
<evidence type="ECO:0000259" key="10">
    <source>
        <dbReference type="Pfam" id="PF03918"/>
    </source>
</evidence>
<evidence type="ECO:0000256" key="4">
    <source>
        <dbReference type="ARBA" id="ARBA00022723"/>
    </source>
</evidence>
<comment type="caution">
    <text evidence="11">The sequence shown here is derived from an EMBL/GenBank/DDBJ whole genome shotgun (WGS) entry which is preliminary data.</text>
</comment>
<feature type="domain" description="CcmH/CycL/Ccl2/NrfF N-terminal" evidence="10">
    <location>
        <begin position="8"/>
        <end position="149"/>
    </location>
</feature>
<evidence type="ECO:0000256" key="9">
    <source>
        <dbReference type="RuleBase" id="RU364112"/>
    </source>
</evidence>
<evidence type="ECO:0000256" key="3">
    <source>
        <dbReference type="ARBA" id="ARBA00022617"/>
    </source>
</evidence>
<evidence type="ECO:0000256" key="5">
    <source>
        <dbReference type="ARBA" id="ARBA00022729"/>
    </source>
</evidence>
<evidence type="ECO:0000313" key="11">
    <source>
        <dbReference type="EMBL" id="THA09798.1"/>
    </source>
</evidence>
<sequence>MKKLGLFLTALLFSSVAFSAIDAMNFGSQQQESDYHRLTQSLRCPQCQNNNIADSNATIAVDMRNKVFELLQEGKSKNDVVEYMVARYGNFVTYDPPMTASTLILWIAPLFLILFGIFFLLQRKPKKQSTVKNDAVLTEEENARLAELLNQKDK</sequence>
<keyword evidence="5 9" id="KW-0732">Signal</keyword>
<keyword evidence="6" id="KW-0201">Cytochrome c-type biogenesis</keyword>
<proteinExistence type="inferred from homology"/>
<dbReference type="CDD" id="cd16378">
    <property type="entry name" value="CcmH_N"/>
    <property type="match status" value="1"/>
</dbReference>
<dbReference type="AlphaFoldDB" id="A0A4S2Q053"/>
<comment type="subcellular location">
    <subcellularLocation>
        <location evidence="1">Periplasm</location>
    </subcellularLocation>
</comment>